<dbReference type="Pfam" id="PF13532">
    <property type="entry name" value="2OG-FeII_Oxy_2"/>
    <property type="match status" value="1"/>
</dbReference>
<dbReference type="Proteomes" id="UP000076580">
    <property type="component" value="Chromosome 02"/>
</dbReference>
<name>A0A151GNR0_DRECN</name>
<dbReference type="GeneID" id="63718415"/>
<organism evidence="3 4">
    <name type="scientific">Drechmeria coniospora</name>
    <name type="common">Nematophagous fungus</name>
    <name type="synonym">Meria coniospora</name>
    <dbReference type="NCBI Taxonomy" id="98403"/>
    <lineage>
        <taxon>Eukaryota</taxon>
        <taxon>Fungi</taxon>
        <taxon>Dikarya</taxon>
        <taxon>Ascomycota</taxon>
        <taxon>Pezizomycotina</taxon>
        <taxon>Sordariomycetes</taxon>
        <taxon>Hypocreomycetidae</taxon>
        <taxon>Hypocreales</taxon>
        <taxon>Ophiocordycipitaceae</taxon>
        <taxon>Drechmeria</taxon>
    </lineage>
</organism>
<reference evidence="3 4" key="1">
    <citation type="journal article" date="2016" name="Sci. Rep.">
        <title>Insights into Adaptations to a Near-Obligate Nematode Endoparasitic Lifestyle from the Finished Genome of Drechmeria coniospora.</title>
        <authorList>
            <person name="Zhang L."/>
            <person name="Zhou Z."/>
            <person name="Guo Q."/>
            <person name="Fokkens L."/>
            <person name="Miskei M."/>
            <person name="Pocsi I."/>
            <person name="Zhang W."/>
            <person name="Chen M."/>
            <person name="Wang L."/>
            <person name="Sun Y."/>
            <person name="Donzelli B.G."/>
            <person name="Gibson D.M."/>
            <person name="Nelson D.R."/>
            <person name="Luo J.G."/>
            <person name="Rep M."/>
            <person name="Liu H."/>
            <person name="Yang S."/>
            <person name="Wang J."/>
            <person name="Krasnoff S.B."/>
            <person name="Xu Y."/>
            <person name="Molnar I."/>
            <person name="Lin M."/>
        </authorList>
    </citation>
    <scope>NUCLEOTIDE SEQUENCE [LARGE SCALE GENOMIC DNA]</scope>
    <source>
        <strain evidence="3 4">ARSEF 6962</strain>
    </source>
</reference>
<dbReference type="InterPro" id="IPR027450">
    <property type="entry name" value="AlkB-like"/>
</dbReference>
<dbReference type="InterPro" id="IPR032857">
    <property type="entry name" value="ALKBH4"/>
</dbReference>
<dbReference type="PROSITE" id="PS51471">
    <property type="entry name" value="FE2OG_OXY"/>
    <property type="match status" value="1"/>
</dbReference>
<dbReference type="GO" id="GO:0016491">
    <property type="term" value="F:oxidoreductase activity"/>
    <property type="evidence" value="ECO:0007669"/>
    <property type="project" value="TreeGrafter"/>
</dbReference>
<gene>
    <name evidence="3" type="ORF">DCS_05772</name>
</gene>
<dbReference type="STRING" id="98403.A0A151GNR0"/>
<feature type="region of interest" description="Disordered" evidence="1">
    <location>
        <begin position="148"/>
        <end position="209"/>
    </location>
</feature>
<dbReference type="InterPro" id="IPR037151">
    <property type="entry name" value="AlkB-like_sf"/>
</dbReference>
<dbReference type="EMBL" id="LAYC01000002">
    <property type="protein sequence ID" value="KYK58754.1"/>
    <property type="molecule type" value="Genomic_DNA"/>
</dbReference>
<dbReference type="InParanoid" id="A0A151GNR0"/>
<dbReference type="Gene3D" id="2.60.120.590">
    <property type="entry name" value="Alpha-ketoglutarate-dependent dioxygenase AlkB-like"/>
    <property type="match status" value="2"/>
</dbReference>
<dbReference type="RefSeq" id="XP_040658106.1">
    <property type="nucleotide sequence ID" value="XM_040803073.1"/>
</dbReference>
<dbReference type="GO" id="GO:0032451">
    <property type="term" value="F:demethylase activity"/>
    <property type="evidence" value="ECO:0007669"/>
    <property type="project" value="TreeGrafter"/>
</dbReference>
<evidence type="ECO:0000256" key="1">
    <source>
        <dbReference type="SAM" id="MobiDB-lite"/>
    </source>
</evidence>
<feature type="region of interest" description="Disordered" evidence="1">
    <location>
        <begin position="287"/>
        <end position="340"/>
    </location>
</feature>
<comment type="caution">
    <text evidence="3">The sequence shown here is derived from an EMBL/GenBank/DDBJ whole genome shotgun (WGS) entry which is preliminary data.</text>
</comment>
<dbReference type="PANTHER" id="PTHR12463">
    <property type="entry name" value="OXYGENASE-RELATED"/>
    <property type="match status" value="1"/>
</dbReference>
<dbReference type="SUPFAM" id="SSF51197">
    <property type="entry name" value="Clavaminate synthase-like"/>
    <property type="match status" value="1"/>
</dbReference>
<evidence type="ECO:0000313" key="3">
    <source>
        <dbReference type="EMBL" id="KYK58754.1"/>
    </source>
</evidence>
<dbReference type="PANTHER" id="PTHR12463:SF1">
    <property type="entry name" value="2-OXOGLUTARATE AND FE-DEPENDENT OXYGENASE FAMILY PROTEIN"/>
    <property type="match status" value="1"/>
</dbReference>
<feature type="compositionally biased region" description="Basic and acidic residues" evidence="1">
    <location>
        <begin position="287"/>
        <end position="298"/>
    </location>
</feature>
<evidence type="ECO:0000313" key="4">
    <source>
        <dbReference type="Proteomes" id="UP000076580"/>
    </source>
</evidence>
<accession>A0A151GNR0</accession>
<evidence type="ECO:0000259" key="2">
    <source>
        <dbReference type="PROSITE" id="PS51471"/>
    </source>
</evidence>
<sequence length="340" mass="37641">MLPAAEASPPKTQRWANGLTLIHDFITEAEEAVMIAAFHDAEPDGTTLTPPRRRVSQHHGHHFDYTTFGASETTFTPPPDYVRELLPRLPVQEYLPDQFTMQYYPPGAGIPPHVDTHSLFAEALYSLSLGSAVPMRFRRCDARDARRMRLPKRSLAREPKRPASTPGAEAEGMARREGGGEPEMEPEETEPEETEPEETEPEETEPEETMELLLPPRSLLLMMGPSRYGYTHGIRGRKTDQIDGRTVARTGRYSMTMRTVKRGADAGCDCAFPGVCDARIAEEAEARAEIQEEAEARARGHAKATSAGERQSRLPPSAPRPRPSTSGTVRSGVLDERSIA</sequence>
<dbReference type="GO" id="GO:0070988">
    <property type="term" value="P:demethylation"/>
    <property type="evidence" value="ECO:0007669"/>
    <property type="project" value="InterPro"/>
</dbReference>
<keyword evidence="4" id="KW-1185">Reference proteome</keyword>
<protein>
    <recommendedName>
        <fullName evidence="2">Fe2OG dioxygenase domain-containing protein</fullName>
    </recommendedName>
</protein>
<dbReference type="InterPro" id="IPR005123">
    <property type="entry name" value="Oxoglu/Fe-dep_dioxygenase_dom"/>
</dbReference>
<feature type="compositionally biased region" description="Acidic residues" evidence="1">
    <location>
        <begin position="180"/>
        <end position="209"/>
    </location>
</feature>
<proteinExistence type="predicted"/>
<feature type="domain" description="Fe2OG dioxygenase" evidence="2">
    <location>
        <begin position="95"/>
        <end position="261"/>
    </location>
</feature>
<dbReference type="AlphaFoldDB" id="A0A151GNR0"/>